<dbReference type="Gene3D" id="2.60.40.10">
    <property type="entry name" value="Immunoglobulins"/>
    <property type="match status" value="1"/>
</dbReference>
<name>A0A1E1IX77_LEIGU</name>
<dbReference type="EMBL" id="CALQ01000957">
    <property type="protein sequence ID" value="CCM15897.1"/>
    <property type="molecule type" value="Genomic_DNA"/>
</dbReference>
<accession>A0A1E1IX77</accession>
<organism evidence="1">
    <name type="scientific">Leishmania guyanensis</name>
    <dbReference type="NCBI Taxonomy" id="5670"/>
    <lineage>
        <taxon>Eukaryota</taxon>
        <taxon>Discoba</taxon>
        <taxon>Euglenozoa</taxon>
        <taxon>Kinetoplastea</taxon>
        <taxon>Metakinetoplastina</taxon>
        <taxon>Trypanosomatida</taxon>
        <taxon>Trypanosomatidae</taxon>
        <taxon>Leishmaniinae</taxon>
        <taxon>Leishmania</taxon>
        <taxon>Leishmania guyanensis species complex</taxon>
    </lineage>
</organism>
<dbReference type="AlphaFoldDB" id="A0A1E1IX77"/>
<evidence type="ECO:0000313" key="1">
    <source>
        <dbReference type="EMBL" id="CCM15897.1"/>
    </source>
</evidence>
<dbReference type="InterPro" id="IPR036116">
    <property type="entry name" value="FN3_sf"/>
</dbReference>
<dbReference type="InterPro" id="IPR013783">
    <property type="entry name" value="Ig-like_fold"/>
</dbReference>
<gene>
    <name evidence="1" type="primary">LgM4147LRVhigh.23.01080.02960</name>
    <name evidence="1" type="ORF">BN36_2334100</name>
</gene>
<protein>
    <submittedName>
        <fullName evidence="1">Uncharacterized protein</fullName>
    </submittedName>
</protein>
<proteinExistence type="predicted"/>
<dbReference type="SUPFAM" id="SSF49265">
    <property type="entry name" value="Fibronectin type III"/>
    <property type="match status" value="1"/>
</dbReference>
<sequence>MSSASLAFEPPTVVAVFASHAVLCWEQPRTPHAKSFVRHIAWEYQIEYNCSCRARQQPYRTTGSDTFVLLATPHVGETYYVRVVAKSSLAGSTTGLSSAKVAFTASCNVGIPWRCASRPPVCVFDALYLAANVAAGGISALRDARSSTIDHAAELDGEHLCYTLEGDVAVHSYRIVYSDTSALPIGQARTVYYMVATARLHAGRRTCAMELLSMIQHEGASLVFCGVGDSGRLALRAALSFLSFLTTACPALCTSVFCITYGTSRLLLKEGPRLLAHTLPLSGQLLHFTQLPLIDDALPMWDMAALSQRGSGVASDTPPLGYANGFYRNMLLGVQCRVMDGTGLHFSLSSPDQLLTVAEEAEVFDVAGQLRALLGLFFPSSPRWLSPSVASVRCRTEGPLLHVVVEGTNLHYCPRVTLAPSYQRGTALFPRVTASTPLQLECTACLLPWAQQCVADDDLCDAIASGVSAFLLVQTSMGTAFSPGLATVALPEDLLELFRAAQQDSAPWSGEAAPGLVECALQLQPLYALASPDVTISPTAMSNVLHNPLFELLCTLASAAEVVLSPKYADSTAKPGSGMLGLIHSVSARLSSRKADTRADAVPALHVPGIEATLLKNALKEWKGVGFTGIEAWTSRCASWRQRLFYGLPLLRETAYRNTLMRMLHTFDGGAEVGDNAPLACIEAYLYAYTKYHIRAAQPSPVHMDKSLCSELSLSSFYGAVAPIFKTEDSSASGSPLPYLRESMLLWALCHCFELRREVARTTFCCNVGCAGCGVSTLSTSISSLLHREEARRYSRCGTFFRTVQCRVASSRLPAIHLAAQTGVRCCVFLAGEVTDLTRPQYTSMGVRIQEHLTYAGQHLFRVATKADEHLQGSSNLREELASDASVAALMSRMGAEWVGGCGSEVQRLVVALAPSTSRLVELIACSPVEAEQYAQRLRSYSEALLLDCLRFGILRGDANCTKVA</sequence>
<reference evidence="1" key="1">
    <citation type="submission" date="2012-08" db="EMBL/GenBank/DDBJ databases">
        <title>Comparative genomics of metastatic and non-metastatic Leishmania guyanensis provides insights into polygenic factors involved in Leishmania RNA virus infection.</title>
        <authorList>
            <person name="Smith D."/>
            <person name="Hertz-Fowler C."/>
            <person name="Martin R."/>
            <person name="Dickens N."/>
            <person name="Fasel N."/>
            <person name="Falquet L."/>
            <person name="Beverley S."/>
            <person name="Zangger H."/>
            <person name="Calderon-Copete S."/>
            <person name="Mottram J."/>
            <person name="Xenarios I."/>
        </authorList>
    </citation>
    <scope>NUCLEOTIDE SEQUENCE</scope>
    <source>
        <strain evidence="1">MHOM/BR/75/M4147/SSU:IR2SAT-LUC</strain>
    </source>
</reference>